<dbReference type="EMBL" id="JAHRIQ010069303">
    <property type="protein sequence ID" value="MEQ2242752.1"/>
    <property type="molecule type" value="Genomic_DNA"/>
</dbReference>
<sequence length="103" mass="11449">MVAGVSSATFLTMELPITRVGFSAGVSLSGENLLERRQVGGDLWAARALLKDCYGELTSVAPRWLRGLDYLLVFQQRGAGPPIPTPSPLKLQKCYIYYTYHYH</sequence>
<comment type="caution">
    <text evidence="1">The sequence shown here is derived from an EMBL/GenBank/DDBJ whole genome shotgun (WGS) entry which is preliminary data.</text>
</comment>
<keyword evidence="2" id="KW-1185">Reference proteome</keyword>
<evidence type="ECO:0000313" key="2">
    <source>
        <dbReference type="Proteomes" id="UP001482620"/>
    </source>
</evidence>
<protein>
    <submittedName>
        <fullName evidence="1">Uncharacterized protein</fullName>
    </submittedName>
</protein>
<gene>
    <name evidence="1" type="ORF">ILYODFUR_039197</name>
</gene>
<evidence type="ECO:0000313" key="1">
    <source>
        <dbReference type="EMBL" id="MEQ2242752.1"/>
    </source>
</evidence>
<name>A0ABV0UG60_9TELE</name>
<organism evidence="1 2">
    <name type="scientific">Ilyodon furcidens</name>
    <name type="common">goldbreast splitfin</name>
    <dbReference type="NCBI Taxonomy" id="33524"/>
    <lineage>
        <taxon>Eukaryota</taxon>
        <taxon>Metazoa</taxon>
        <taxon>Chordata</taxon>
        <taxon>Craniata</taxon>
        <taxon>Vertebrata</taxon>
        <taxon>Euteleostomi</taxon>
        <taxon>Actinopterygii</taxon>
        <taxon>Neopterygii</taxon>
        <taxon>Teleostei</taxon>
        <taxon>Neoteleostei</taxon>
        <taxon>Acanthomorphata</taxon>
        <taxon>Ovalentaria</taxon>
        <taxon>Atherinomorphae</taxon>
        <taxon>Cyprinodontiformes</taxon>
        <taxon>Goodeidae</taxon>
        <taxon>Ilyodon</taxon>
    </lineage>
</organism>
<reference evidence="1 2" key="1">
    <citation type="submission" date="2021-06" db="EMBL/GenBank/DDBJ databases">
        <authorList>
            <person name="Palmer J.M."/>
        </authorList>
    </citation>
    <scope>NUCLEOTIDE SEQUENCE [LARGE SCALE GENOMIC DNA]</scope>
    <source>
        <strain evidence="2">if_2019</strain>
        <tissue evidence="1">Muscle</tissue>
    </source>
</reference>
<dbReference type="Proteomes" id="UP001482620">
    <property type="component" value="Unassembled WGS sequence"/>
</dbReference>
<accession>A0ABV0UG60</accession>
<proteinExistence type="predicted"/>